<gene>
    <name evidence="1" type="ORF">HMN09_01268400</name>
</gene>
<keyword evidence="2" id="KW-1185">Reference proteome</keyword>
<accession>A0A8H6S0Y1</accession>
<sequence>MLTQLVVEIIHQICDHLSFGDTCRFLSEATRSKNIWIRRIEVLLREGVALPPYLPDYRLLDSAHLEALIGRLSVVADKWRRGNLAPSRVSWIGLPQPITWLRLIDGRWLFVASSNQDVSKLACYDTFWIYGGYTTPVAEAYLSGAVETAQVEIQPEGIILALGLDGEQSNLLVVTVRRDSEGQLGFYQLGRIKGSSHVLVLAGSTLGCAVHDGDNVPHLVNWKDGTVRDIPPPPGGLDTPERRSVPHLMAIHNGALFIVRSVGIEVYDCPAVLECPITFSRQISTSSIWEAKLVTSPTPQFVLLTRTGIETILLDRLTGLESASLITVIRRPNCECCAPYHTCDGLYHNVPWYELVVGPAGRQCLWVSIYGGDPPVDPYFVSMTLPRDGRPAGTPISWDAQSAGYAALWGLPCLDFDDALGIVVMGNCFGELAVYDCDDAWHRCIGWAPDAGWPVEPLAKKLPKEALPLDVRPQPRLGMSKAEIVQSTAHWYQDFLDVDDRAPLDWLDYSRVYSWQGLPCDYAWLIKHAFGFPGRLTPLYFTEDEDSNDAVLFRIGKRYLEFVRGDDSHFLAWPAVEDLNVQFPRRLAARQTTTRRTAITARQAYMRGLSHELNVRKPSLNRWEALRDRGGYRHWQDLSRLWHLPLLLFE</sequence>
<organism evidence="1 2">
    <name type="scientific">Mycena chlorophos</name>
    <name type="common">Agaric fungus</name>
    <name type="synonym">Agaricus chlorophos</name>
    <dbReference type="NCBI Taxonomy" id="658473"/>
    <lineage>
        <taxon>Eukaryota</taxon>
        <taxon>Fungi</taxon>
        <taxon>Dikarya</taxon>
        <taxon>Basidiomycota</taxon>
        <taxon>Agaricomycotina</taxon>
        <taxon>Agaricomycetes</taxon>
        <taxon>Agaricomycetidae</taxon>
        <taxon>Agaricales</taxon>
        <taxon>Marasmiineae</taxon>
        <taxon>Mycenaceae</taxon>
        <taxon>Mycena</taxon>
    </lineage>
</organism>
<dbReference type="Proteomes" id="UP000613580">
    <property type="component" value="Unassembled WGS sequence"/>
</dbReference>
<proteinExistence type="predicted"/>
<dbReference type="OrthoDB" id="2786194at2759"/>
<name>A0A8H6S0Y1_MYCCL</name>
<dbReference type="AlphaFoldDB" id="A0A8H6S0Y1"/>
<evidence type="ECO:0000313" key="2">
    <source>
        <dbReference type="Proteomes" id="UP000613580"/>
    </source>
</evidence>
<evidence type="ECO:0000313" key="1">
    <source>
        <dbReference type="EMBL" id="KAF7290899.1"/>
    </source>
</evidence>
<dbReference type="EMBL" id="JACAZE010000025">
    <property type="protein sequence ID" value="KAF7290899.1"/>
    <property type="molecule type" value="Genomic_DNA"/>
</dbReference>
<comment type="caution">
    <text evidence="1">The sequence shown here is derived from an EMBL/GenBank/DDBJ whole genome shotgun (WGS) entry which is preliminary data.</text>
</comment>
<reference evidence="1" key="1">
    <citation type="submission" date="2020-05" db="EMBL/GenBank/DDBJ databases">
        <title>Mycena genomes resolve the evolution of fungal bioluminescence.</title>
        <authorList>
            <person name="Tsai I.J."/>
        </authorList>
    </citation>
    <scope>NUCLEOTIDE SEQUENCE</scope>
    <source>
        <strain evidence="1">110903Hualien_Pintung</strain>
    </source>
</reference>
<protein>
    <recommendedName>
        <fullName evidence="3">F-box domain-containing protein</fullName>
    </recommendedName>
</protein>
<evidence type="ECO:0008006" key="3">
    <source>
        <dbReference type="Google" id="ProtNLM"/>
    </source>
</evidence>